<dbReference type="OrthoDB" id="3541554at2"/>
<protein>
    <submittedName>
        <fullName evidence="1 2">Gas vesicle protein G</fullName>
    </submittedName>
</protein>
<dbReference type="RefSeq" id="WP_093160236.1">
    <property type="nucleotide sequence ID" value="NZ_FOUP01000028.1"/>
</dbReference>
<reference evidence="2 3" key="1">
    <citation type="submission" date="2016-10" db="EMBL/GenBank/DDBJ databases">
        <authorList>
            <person name="de Groot N.N."/>
        </authorList>
    </citation>
    <scope>NUCLEOTIDE SEQUENCE [LARGE SCALE GENOMIC DNA]</scope>
    <source>
        <strain evidence="2 3">CPCC 201259</strain>
    </source>
</reference>
<evidence type="ECO:0000313" key="3">
    <source>
        <dbReference type="Proteomes" id="UP000199398"/>
    </source>
</evidence>
<organism evidence="2 3">
    <name type="scientific">Saccharopolyspora antimicrobica</name>
    <dbReference type="NCBI Taxonomy" id="455193"/>
    <lineage>
        <taxon>Bacteria</taxon>
        <taxon>Bacillati</taxon>
        <taxon>Actinomycetota</taxon>
        <taxon>Actinomycetes</taxon>
        <taxon>Pseudonocardiales</taxon>
        <taxon>Pseudonocardiaceae</taxon>
        <taxon>Saccharopolyspora</taxon>
    </lineage>
</organism>
<dbReference type="Pfam" id="PF05120">
    <property type="entry name" value="GvpG"/>
    <property type="match status" value="1"/>
</dbReference>
<evidence type="ECO:0000313" key="4">
    <source>
        <dbReference type="Proteomes" id="UP000270697"/>
    </source>
</evidence>
<dbReference type="EMBL" id="RBXX01000002">
    <property type="protein sequence ID" value="RKT89094.1"/>
    <property type="molecule type" value="Genomic_DNA"/>
</dbReference>
<name>A0A1I5KXG3_9PSEU</name>
<proteinExistence type="predicted"/>
<dbReference type="Proteomes" id="UP000270697">
    <property type="component" value="Unassembled WGS sequence"/>
</dbReference>
<dbReference type="AlphaFoldDB" id="A0A1I5KXG3"/>
<gene>
    <name evidence="1" type="ORF">ATL45_7541</name>
    <name evidence="2" type="ORF">SAMN05421805_12853</name>
</gene>
<dbReference type="Proteomes" id="UP000199398">
    <property type="component" value="Unassembled WGS sequence"/>
</dbReference>
<dbReference type="InterPro" id="IPR007804">
    <property type="entry name" value="GvpG"/>
</dbReference>
<evidence type="ECO:0000313" key="2">
    <source>
        <dbReference type="EMBL" id="SFO89697.1"/>
    </source>
</evidence>
<keyword evidence="4" id="KW-1185">Reference proteome</keyword>
<accession>A0A1I5KXG3</accession>
<reference evidence="1 4" key="2">
    <citation type="submission" date="2018-10" db="EMBL/GenBank/DDBJ databases">
        <title>Sequencing the genomes of 1000 actinobacteria strains.</title>
        <authorList>
            <person name="Klenk H.-P."/>
        </authorList>
    </citation>
    <scope>NUCLEOTIDE SEQUENCE [LARGE SCALE GENOMIC DNA]</scope>
    <source>
        <strain evidence="1 4">DSM 45119</strain>
    </source>
</reference>
<dbReference type="STRING" id="455193.SAMN05421805_12853"/>
<evidence type="ECO:0000313" key="1">
    <source>
        <dbReference type="EMBL" id="RKT89094.1"/>
    </source>
</evidence>
<sequence length="83" mass="9444">MGLLSGIVTLPLAPVRGVVWMIDHLKQHAEAQYYDTALIQRELAAVDDAHAAGELTDQQRDELQAEWLDRLFEAQRRRQSGEM</sequence>
<dbReference type="EMBL" id="FOUP01000028">
    <property type="protein sequence ID" value="SFO89697.1"/>
    <property type="molecule type" value="Genomic_DNA"/>
</dbReference>